<keyword evidence="2" id="KW-0328">Glycosyltransferase</keyword>
<dbReference type="GO" id="GO:0016757">
    <property type="term" value="F:glycosyltransferase activity"/>
    <property type="evidence" value="ECO:0007669"/>
    <property type="project" value="UniProtKB-KW"/>
</dbReference>
<gene>
    <name evidence="2" type="ORF">K8V88_08615</name>
</gene>
<dbReference type="AlphaFoldDB" id="A0A921HT63"/>
<organism evidence="2 3">
    <name type="scientific">Companilactobacillus farciminis</name>
    <dbReference type="NCBI Taxonomy" id="1612"/>
    <lineage>
        <taxon>Bacteria</taxon>
        <taxon>Bacillati</taxon>
        <taxon>Bacillota</taxon>
        <taxon>Bacilli</taxon>
        <taxon>Lactobacillales</taxon>
        <taxon>Lactobacillaceae</taxon>
        <taxon>Companilactobacillus</taxon>
    </lineage>
</organism>
<dbReference type="EMBL" id="DYWC01000201">
    <property type="protein sequence ID" value="HJF87486.1"/>
    <property type="molecule type" value="Genomic_DNA"/>
</dbReference>
<dbReference type="InterPro" id="IPR001173">
    <property type="entry name" value="Glyco_trans_2-like"/>
</dbReference>
<dbReference type="Pfam" id="PF00535">
    <property type="entry name" value="Glycos_transf_2"/>
    <property type="match status" value="1"/>
</dbReference>
<feature type="non-terminal residue" evidence="2">
    <location>
        <position position="170"/>
    </location>
</feature>
<evidence type="ECO:0000313" key="2">
    <source>
        <dbReference type="EMBL" id="HJF87486.1"/>
    </source>
</evidence>
<reference evidence="2" key="2">
    <citation type="submission" date="2021-09" db="EMBL/GenBank/DDBJ databases">
        <authorList>
            <person name="Gilroy R."/>
        </authorList>
    </citation>
    <scope>NUCLEOTIDE SEQUENCE</scope>
    <source>
        <strain evidence="2">7886</strain>
    </source>
</reference>
<dbReference type="PANTHER" id="PTHR43685">
    <property type="entry name" value="GLYCOSYLTRANSFERASE"/>
    <property type="match status" value="1"/>
</dbReference>
<dbReference type="InterPro" id="IPR050834">
    <property type="entry name" value="Glycosyltransf_2"/>
</dbReference>
<dbReference type="InterPro" id="IPR029044">
    <property type="entry name" value="Nucleotide-diphossugar_trans"/>
</dbReference>
<dbReference type="Gene3D" id="3.90.550.10">
    <property type="entry name" value="Spore Coat Polysaccharide Biosynthesis Protein SpsA, Chain A"/>
    <property type="match status" value="1"/>
</dbReference>
<reference evidence="2" key="1">
    <citation type="journal article" date="2021" name="PeerJ">
        <title>Extensive microbial diversity within the chicken gut microbiome revealed by metagenomics and culture.</title>
        <authorList>
            <person name="Gilroy R."/>
            <person name="Ravi A."/>
            <person name="Getino M."/>
            <person name="Pursley I."/>
            <person name="Horton D.L."/>
            <person name="Alikhan N.F."/>
            <person name="Baker D."/>
            <person name="Gharbi K."/>
            <person name="Hall N."/>
            <person name="Watson M."/>
            <person name="Adriaenssens E.M."/>
            <person name="Foster-Nyarko E."/>
            <person name="Jarju S."/>
            <person name="Secka A."/>
            <person name="Antonio M."/>
            <person name="Oren A."/>
            <person name="Chaudhuri R.R."/>
            <person name="La Ragione R."/>
            <person name="Hildebrand F."/>
            <person name="Pallen M.J."/>
        </authorList>
    </citation>
    <scope>NUCLEOTIDE SEQUENCE</scope>
    <source>
        <strain evidence="2">7886</strain>
    </source>
</reference>
<feature type="domain" description="Glycosyltransferase 2-like" evidence="1">
    <location>
        <begin position="45"/>
        <end position="167"/>
    </location>
</feature>
<accession>A0A921HT63</accession>
<dbReference type="EC" id="2.4.-.-" evidence="2"/>
<dbReference type="SUPFAM" id="SSF53448">
    <property type="entry name" value="Nucleotide-diphospho-sugar transferases"/>
    <property type="match status" value="1"/>
</dbReference>
<dbReference type="PANTHER" id="PTHR43685:SF2">
    <property type="entry name" value="GLYCOSYLTRANSFERASE 2-LIKE DOMAIN-CONTAINING PROTEIN"/>
    <property type="match status" value="1"/>
</dbReference>
<name>A0A921HT63_9LACO</name>
<evidence type="ECO:0000313" key="3">
    <source>
        <dbReference type="Proteomes" id="UP000747013"/>
    </source>
</evidence>
<dbReference type="Proteomes" id="UP000747013">
    <property type="component" value="Unassembled WGS sequence"/>
</dbReference>
<sequence>MKLGIPQQTVKYNEALAKLNAISPFPTGTSVGTHSFKEEIFDLAIIVVTYNNQDYIDKCISSLVEQQTKYTFSIIVVNDGSTDRTAMILTDWAKRFPNIQLINCQHGGVARARNVGLNASAACYISFVDADDYIEKDYVERLMNPASEYKADIVEGSYQTINKDEKFIDK</sequence>
<keyword evidence="2" id="KW-0808">Transferase</keyword>
<proteinExistence type="predicted"/>
<dbReference type="CDD" id="cd00761">
    <property type="entry name" value="Glyco_tranf_GTA_type"/>
    <property type="match status" value="1"/>
</dbReference>
<comment type="caution">
    <text evidence="2">The sequence shown here is derived from an EMBL/GenBank/DDBJ whole genome shotgun (WGS) entry which is preliminary data.</text>
</comment>
<evidence type="ECO:0000259" key="1">
    <source>
        <dbReference type="Pfam" id="PF00535"/>
    </source>
</evidence>
<protein>
    <submittedName>
        <fullName evidence="2">Glycosyltransferase</fullName>
        <ecNumber evidence="2">2.4.-.-</ecNumber>
    </submittedName>
</protein>